<dbReference type="PANTHER" id="PTHR43297:SF7">
    <property type="entry name" value="D,D-DIPEPTIDE TRANSPORT ATP-BINDING PROTEIN DDPD-RELATED"/>
    <property type="match status" value="1"/>
</dbReference>
<keyword evidence="2" id="KW-0813">Transport</keyword>
<sequence length="324" mass="36318">MNLLEINNLKIVFETPDGLVKAVNDVSLNLANNESLAIVGESGSGKTQLVFSILGLLANNATATGSIKYGNQEILNLPDEKMNKIRSNKISMIFQDPMTSLNPYMRILDQMNEVLIHHQGKSKSDATKQSVRMLEAVKISDAKNRINMFPHEFSGGMRQRVMIAISLLCNPKIIIADEPTTSLDVTVQAQIMELFKDIQKEFQTSFILITHNMGIVADTCLKTLVLYGGKVMEYGLTTDVFLKPTHPYTIGLLETMPRIDREYDVLKTIPGNPPNMLNLPKGCPFSNRCQYKINDCIDLQPLIKTINNQNHQRACHVLPKEFNL</sequence>
<dbReference type="GO" id="GO:0016887">
    <property type="term" value="F:ATP hydrolysis activity"/>
    <property type="evidence" value="ECO:0007669"/>
    <property type="project" value="InterPro"/>
</dbReference>
<dbReference type="PROSITE" id="PS00211">
    <property type="entry name" value="ABC_TRANSPORTER_1"/>
    <property type="match status" value="1"/>
</dbReference>
<dbReference type="FunFam" id="3.40.50.300:FF:000016">
    <property type="entry name" value="Oligopeptide ABC transporter ATP-binding component"/>
    <property type="match status" value="1"/>
</dbReference>
<dbReference type="InterPro" id="IPR003439">
    <property type="entry name" value="ABC_transporter-like_ATP-bd"/>
</dbReference>
<keyword evidence="6" id="KW-0472">Membrane</keyword>
<dbReference type="InterPro" id="IPR003593">
    <property type="entry name" value="AAA+_ATPase"/>
</dbReference>
<organism evidence="8">
    <name type="scientific">marine metagenome</name>
    <dbReference type="NCBI Taxonomy" id="408172"/>
    <lineage>
        <taxon>unclassified sequences</taxon>
        <taxon>metagenomes</taxon>
        <taxon>ecological metagenomes</taxon>
    </lineage>
</organism>
<keyword evidence="5" id="KW-0067">ATP-binding</keyword>
<dbReference type="NCBIfam" id="TIGR01727">
    <property type="entry name" value="oligo_HPY"/>
    <property type="match status" value="1"/>
</dbReference>
<accession>A0A382GMY7</accession>
<dbReference type="GO" id="GO:0005524">
    <property type="term" value="F:ATP binding"/>
    <property type="evidence" value="ECO:0007669"/>
    <property type="project" value="UniProtKB-KW"/>
</dbReference>
<evidence type="ECO:0000313" key="8">
    <source>
        <dbReference type="EMBL" id="SVB76339.1"/>
    </source>
</evidence>
<proteinExistence type="predicted"/>
<protein>
    <recommendedName>
        <fullName evidence="7">ABC transporter domain-containing protein</fullName>
    </recommendedName>
</protein>
<dbReference type="Pfam" id="PF08352">
    <property type="entry name" value="oligo_HPY"/>
    <property type="match status" value="1"/>
</dbReference>
<gene>
    <name evidence="8" type="ORF">METZ01_LOCUS229193</name>
</gene>
<evidence type="ECO:0000256" key="2">
    <source>
        <dbReference type="ARBA" id="ARBA00022448"/>
    </source>
</evidence>
<feature type="domain" description="ABC transporter" evidence="7">
    <location>
        <begin position="4"/>
        <end position="253"/>
    </location>
</feature>
<dbReference type="InterPro" id="IPR027417">
    <property type="entry name" value="P-loop_NTPase"/>
</dbReference>
<dbReference type="SMART" id="SM00382">
    <property type="entry name" value="AAA"/>
    <property type="match status" value="1"/>
</dbReference>
<evidence type="ECO:0000256" key="6">
    <source>
        <dbReference type="ARBA" id="ARBA00023136"/>
    </source>
</evidence>
<dbReference type="Gene3D" id="3.40.50.300">
    <property type="entry name" value="P-loop containing nucleotide triphosphate hydrolases"/>
    <property type="match status" value="1"/>
</dbReference>
<name>A0A382GMY7_9ZZZZ</name>
<dbReference type="InterPro" id="IPR017871">
    <property type="entry name" value="ABC_transporter-like_CS"/>
</dbReference>
<dbReference type="PROSITE" id="PS50893">
    <property type="entry name" value="ABC_TRANSPORTER_2"/>
    <property type="match status" value="1"/>
</dbReference>
<dbReference type="GO" id="GO:0005886">
    <property type="term" value="C:plasma membrane"/>
    <property type="evidence" value="ECO:0007669"/>
    <property type="project" value="UniProtKB-SubCell"/>
</dbReference>
<keyword evidence="3" id="KW-1003">Cell membrane</keyword>
<dbReference type="CDD" id="cd03257">
    <property type="entry name" value="ABC_NikE_OppD_transporters"/>
    <property type="match status" value="1"/>
</dbReference>
<comment type="subcellular location">
    <subcellularLocation>
        <location evidence="1">Cell membrane</location>
        <topology evidence="1">Peripheral membrane protein</topology>
    </subcellularLocation>
</comment>
<evidence type="ECO:0000256" key="3">
    <source>
        <dbReference type="ARBA" id="ARBA00022475"/>
    </source>
</evidence>
<reference evidence="8" key="1">
    <citation type="submission" date="2018-05" db="EMBL/GenBank/DDBJ databases">
        <authorList>
            <person name="Lanie J.A."/>
            <person name="Ng W.-L."/>
            <person name="Kazmierczak K.M."/>
            <person name="Andrzejewski T.M."/>
            <person name="Davidsen T.M."/>
            <person name="Wayne K.J."/>
            <person name="Tettelin H."/>
            <person name="Glass J.I."/>
            <person name="Rusch D."/>
            <person name="Podicherti R."/>
            <person name="Tsui H.-C.T."/>
            <person name="Winkler M.E."/>
        </authorList>
    </citation>
    <scope>NUCLEOTIDE SEQUENCE</scope>
</reference>
<evidence type="ECO:0000259" key="7">
    <source>
        <dbReference type="PROSITE" id="PS50893"/>
    </source>
</evidence>
<evidence type="ECO:0000256" key="4">
    <source>
        <dbReference type="ARBA" id="ARBA00022741"/>
    </source>
</evidence>
<evidence type="ECO:0000256" key="1">
    <source>
        <dbReference type="ARBA" id="ARBA00004202"/>
    </source>
</evidence>
<dbReference type="InterPro" id="IPR050388">
    <property type="entry name" value="ABC_Ni/Peptide_Import"/>
</dbReference>
<keyword evidence="4" id="KW-0547">Nucleotide-binding</keyword>
<dbReference type="SUPFAM" id="SSF52540">
    <property type="entry name" value="P-loop containing nucleoside triphosphate hydrolases"/>
    <property type="match status" value="1"/>
</dbReference>
<dbReference type="GO" id="GO:0015833">
    <property type="term" value="P:peptide transport"/>
    <property type="evidence" value="ECO:0007669"/>
    <property type="project" value="InterPro"/>
</dbReference>
<dbReference type="AlphaFoldDB" id="A0A382GMY7"/>
<dbReference type="PANTHER" id="PTHR43297">
    <property type="entry name" value="OLIGOPEPTIDE TRANSPORT ATP-BINDING PROTEIN APPD"/>
    <property type="match status" value="1"/>
</dbReference>
<evidence type="ECO:0000256" key="5">
    <source>
        <dbReference type="ARBA" id="ARBA00022840"/>
    </source>
</evidence>
<dbReference type="EMBL" id="UINC01056378">
    <property type="protein sequence ID" value="SVB76339.1"/>
    <property type="molecule type" value="Genomic_DNA"/>
</dbReference>
<dbReference type="InterPro" id="IPR013563">
    <property type="entry name" value="Oligopep_ABC_C"/>
</dbReference>
<dbReference type="Pfam" id="PF00005">
    <property type="entry name" value="ABC_tran"/>
    <property type="match status" value="1"/>
</dbReference>